<dbReference type="Proteomes" id="UP000009319">
    <property type="component" value="Unassembled WGS sequence"/>
</dbReference>
<feature type="transmembrane region" description="Helical" evidence="1">
    <location>
        <begin position="5"/>
        <end position="22"/>
    </location>
</feature>
<sequence>MSDYWAIICLFIGVCLISYYFSNSYLLPSNLARTLNVYPRSLFGNVSGKESRLRAEDNEGWETR</sequence>
<keyword evidence="1" id="KW-0812">Transmembrane</keyword>
<keyword evidence="3" id="KW-1185">Reference proteome</keyword>
<accession>K0Q130</accession>
<keyword evidence="1" id="KW-1133">Transmembrane helix</keyword>
<comment type="caution">
    <text evidence="2">The sequence shown here is derived from an EMBL/GenBank/DDBJ whole genome shotgun (WGS) entry which is preliminary data.</text>
</comment>
<evidence type="ECO:0000313" key="3">
    <source>
        <dbReference type="Proteomes" id="UP000009319"/>
    </source>
</evidence>
<evidence type="ECO:0008006" key="4">
    <source>
        <dbReference type="Google" id="ProtNLM"/>
    </source>
</evidence>
<reference evidence="2 3" key="1">
    <citation type="journal article" date="2013" name="Genome Announc.">
        <title>Draft Genome Sequence of Rhizobium mesoamericanum STM3625, a Nitrogen-Fixing Symbiont of Mimosa pudica Isolated in French Guiana (South America).</title>
        <authorList>
            <person name="Moulin L."/>
            <person name="Mornico D."/>
            <person name="Melkonian R."/>
            <person name="Klonowska A."/>
        </authorList>
    </citation>
    <scope>NUCLEOTIDE SEQUENCE [LARGE SCALE GENOMIC DNA]</scope>
    <source>
        <strain evidence="2 3">STM3625</strain>
    </source>
</reference>
<evidence type="ECO:0000256" key="1">
    <source>
        <dbReference type="SAM" id="Phobius"/>
    </source>
</evidence>
<dbReference type="STRING" id="1211777.BN77_0640"/>
<dbReference type="AlphaFoldDB" id="K0Q130"/>
<protein>
    <recommendedName>
        <fullName evidence="4">Transmembrane protein</fullName>
    </recommendedName>
</protein>
<keyword evidence="1" id="KW-0472">Membrane</keyword>
<proteinExistence type="predicted"/>
<organism evidence="2 3">
    <name type="scientific">Rhizobium mesoamericanum STM3625</name>
    <dbReference type="NCBI Taxonomy" id="1211777"/>
    <lineage>
        <taxon>Bacteria</taxon>
        <taxon>Pseudomonadati</taxon>
        <taxon>Pseudomonadota</taxon>
        <taxon>Alphaproteobacteria</taxon>
        <taxon>Hyphomicrobiales</taxon>
        <taxon>Rhizobiaceae</taxon>
        <taxon>Rhizobium/Agrobacterium group</taxon>
        <taxon>Rhizobium</taxon>
    </lineage>
</organism>
<evidence type="ECO:0000313" key="2">
    <source>
        <dbReference type="EMBL" id="CCM77682.1"/>
    </source>
</evidence>
<dbReference type="HOGENOM" id="CLU_2864770_0_0_5"/>
<name>K0Q130_9HYPH</name>
<dbReference type="EMBL" id="CANI01000032">
    <property type="protein sequence ID" value="CCM77682.1"/>
    <property type="molecule type" value="Genomic_DNA"/>
</dbReference>
<gene>
    <name evidence="2" type="ORF">BN77_0640</name>
</gene>